<evidence type="ECO:0000256" key="1">
    <source>
        <dbReference type="SAM" id="Phobius"/>
    </source>
</evidence>
<evidence type="ECO:0000313" key="3">
    <source>
        <dbReference type="EMBL" id="OEJ64042.1"/>
    </source>
</evidence>
<accession>A0A1E5Q362</accession>
<evidence type="ECO:0000259" key="2">
    <source>
        <dbReference type="Pfam" id="PF14378"/>
    </source>
</evidence>
<dbReference type="AlphaFoldDB" id="A0A1E5Q362"/>
<organism evidence="3 4">
    <name type="scientific">Magnetovibrio blakemorei</name>
    <dbReference type="NCBI Taxonomy" id="28181"/>
    <lineage>
        <taxon>Bacteria</taxon>
        <taxon>Pseudomonadati</taxon>
        <taxon>Pseudomonadota</taxon>
        <taxon>Alphaproteobacteria</taxon>
        <taxon>Rhodospirillales</taxon>
        <taxon>Magnetovibrionaceae</taxon>
        <taxon>Magnetovibrio</taxon>
    </lineage>
</organism>
<dbReference type="RefSeq" id="WP_069959389.1">
    <property type="nucleotide sequence ID" value="NZ_MCGG01000078.1"/>
</dbReference>
<keyword evidence="1" id="KW-0472">Membrane</keyword>
<name>A0A1E5Q362_9PROT</name>
<keyword evidence="1" id="KW-0812">Transmembrane</keyword>
<dbReference type="Proteomes" id="UP000095347">
    <property type="component" value="Unassembled WGS sequence"/>
</dbReference>
<protein>
    <recommendedName>
        <fullName evidence="2">Inositolphosphotransferase Aur1/Ipt1 domain-containing protein</fullName>
    </recommendedName>
</protein>
<keyword evidence="1" id="KW-1133">Transmembrane helix</keyword>
<feature type="transmembrane region" description="Helical" evidence="1">
    <location>
        <begin position="225"/>
        <end position="243"/>
    </location>
</feature>
<comment type="caution">
    <text evidence="3">The sequence shown here is derived from an EMBL/GenBank/DDBJ whole genome shotgun (WGS) entry which is preliminary data.</text>
</comment>
<dbReference type="OrthoDB" id="9816314at2"/>
<dbReference type="GO" id="GO:0016020">
    <property type="term" value="C:membrane"/>
    <property type="evidence" value="ECO:0007669"/>
    <property type="project" value="UniProtKB-SubCell"/>
</dbReference>
<dbReference type="Pfam" id="PF14378">
    <property type="entry name" value="PAP2_3"/>
    <property type="match status" value="1"/>
</dbReference>
<dbReference type="EMBL" id="MCGG01000078">
    <property type="protein sequence ID" value="OEJ64042.1"/>
    <property type="molecule type" value="Genomic_DNA"/>
</dbReference>
<gene>
    <name evidence="3" type="ORF">BEN30_01145</name>
</gene>
<dbReference type="InterPro" id="IPR026841">
    <property type="entry name" value="Aur1/Ipt1"/>
</dbReference>
<sequence length="377" mass="42063">MQERIEGRSVGLNYLLRAARPIVDAVKEFKLLIPLIVAYVLAVEVIMMVLTNRTSGLLSGYGNIANIWHGHLLPYLIHRVGPFVIVSAMVGAVWILFSHFYRPLPRVSLSHRIIKTLKFATAPERLVRLCIFIMIFMPFMTSFSSFKAAIPDLAVREWDFTFAEIDRTLHGQTDPWHVTWALFGSPSGTVFLDQVYSSWFLVVFTAPFACLYFDNNASRRVRFITAHALLWMVLGSAMAWAFFSVGPCYLEPIYGVDAGFAPLMDKLYAINETSPLTAIVLQETLLDAYQGGVGKYEGLSAMPSLHVAQAVLVACLAQSYGRIAGALAWGYATLILIGSIHLGWHYAIDGYVSVVMTMAIWWMLGGWQRQVQVPNAA</sequence>
<feature type="transmembrane region" description="Helical" evidence="1">
    <location>
        <begin position="195"/>
        <end position="213"/>
    </location>
</feature>
<feature type="transmembrane region" description="Helical" evidence="1">
    <location>
        <begin position="125"/>
        <end position="146"/>
    </location>
</feature>
<feature type="transmembrane region" description="Helical" evidence="1">
    <location>
        <begin position="324"/>
        <end position="344"/>
    </location>
</feature>
<feature type="transmembrane region" description="Helical" evidence="1">
    <location>
        <begin position="31"/>
        <end position="50"/>
    </location>
</feature>
<dbReference type="STRING" id="28181.BEN30_01145"/>
<feature type="domain" description="Inositolphosphotransferase Aur1/Ipt1" evidence="2">
    <location>
        <begin position="162"/>
        <end position="362"/>
    </location>
</feature>
<feature type="transmembrane region" description="Helical" evidence="1">
    <location>
        <begin position="83"/>
        <end position="104"/>
    </location>
</feature>
<proteinExistence type="predicted"/>
<evidence type="ECO:0000313" key="4">
    <source>
        <dbReference type="Proteomes" id="UP000095347"/>
    </source>
</evidence>
<reference evidence="4" key="1">
    <citation type="submission" date="2016-07" db="EMBL/GenBank/DDBJ databases">
        <authorList>
            <person name="Florea S."/>
            <person name="Webb J.S."/>
            <person name="Jaromczyk J."/>
            <person name="Schardl C.L."/>
        </authorList>
    </citation>
    <scope>NUCLEOTIDE SEQUENCE [LARGE SCALE GENOMIC DNA]</scope>
    <source>
        <strain evidence="4">MV-1</strain>
    </source>
</reference>
<keyword evidence="4" id="KW-1185">Reference proteome</keyword>